<dbReference type="EMBL" id="KN847111">
    <property type="protein sequence ID" value="KIW21889.1"/>
    <property type="molecule type" value="Genomic_DNA"/>
</dbReference>
<gene>
    <name evidence="2" type="ORF">PV07_12699</name>
</gene>
<evidence type="ECO:0000313" key="2">
    <source>
        <dbReference type="EMBL" id="KIW21889.1"/>
    </source>
</evidence>
<accession>A0A0D2CEB8</accession>
<dbReference type="RefSeq" id="XP_016242105.1">
    <property type="nucleotide sequence ID" value="XM_016400249.1"/>
</dbReference>
<organism evidence="2 3">
    <name type="scientific">Cladophialophora immunda</name>
    <dbReference type="NCBI Taxonomy" id="569365"/>
    <lineage>
        <taxon>Eukaryota</taxon>
        <taxon>Fungi</taxon>
        <taxon>Dikarya</taxon>
        <taxon>Ascomycota</taxon>
        <taxon>Pezizomycotina</taxon>
        <taxon>Eurotiomycetes</taxon>
        <taxon>Chaetothyriomycetidae</taxon>
        <taxon>Chaetothyriales</taxon>
        <taxon>Herpotrichiellaceae</taxon>
        <taxon>Cladophialophora</taxon>
    </lineage>
</organism>
<protein>
    <submittedName>
        <fullName evidence="2">Uncharacterized protein</fullName>
    </submittedName>
</protein>
<dbReference type="AlphaFoldDB" id="A0A0D2CEB8"/>
<sequence length="306" mass="34284">MAASEPADHQRTVGAELQPMRDPSQPSPLWSIELSTISQIMADRRPANQYLQRLLTENEVHKTLEGVFKSWVEDEKLNTFPADSDFRRYAATGLEAKDALLSYHSRVRALPPSKWPNPTQMMPNSWRCSWYMNLPLVRGTHIHDAWIWSLDLTFFPCESETGGYSAEFRGLASVDADLSGKIFMDGDKSAQLQYSAPPAVKDWAVDGKVRWTDPKSHSQWKFSIRGGEKVVLCEGIQPVVGAGPVTGYRKLPSTLEIPKTILKTTKEMPVKGLFSLWPAGCLEIAPADFPIKNSKVYDPSGYLLML</sequence>
<proteinExistence type="predicted"/>
<evidence type="ECO:0000313" key="3">
    <source>
        <dbReference type="Proteomes" id="UP000054466"/>
    </source>
</evidence>
<name>A0A0D2CEB8_9EURO</name>
<dbReference type="GeneID" id="27351893"/>
<dbReference type="HOGENOM" id="CLU_909134_0_0_1"/>
<feature type="region of interest" description="Disordered" evidence="1">
    <location>
        <begin position="1"/>
        <end position="27"/>
    </location>
</feature>
<dbReference type="VEuPathDB" id="FungiDB:PV07_12699"/>
<keyword evidence="3" id="KW-1185">Reference proteome</keyword>
<reference evidence="2 3" key="1">
    <citation type="submission" date="2015-01" db="EMBL/GenBank/DDBJ databases">
        <title>The Genome Sequence of Cladophialophora immunda CBS83496.</title>
        <authorList>
            <consortium name="The Broad Institute Genomics Platform"/>
            <person name="Cuomo C."/>
            <person name="de Hoog S."/>
            <person name="Gorbushina A."/>
            <person name="Stielow B."/>
            <person name="Teixiera M."/>
            <person name="Abouelleil A."/>
            <person name="Chapman S.B."/>
            <person name="Priest M."/>
            <person name="Young S.K."/>
            <person name="Wortman J."/>
            <person name="Nusbaum C."/>
            <person name="Birren B."/>
        </authorList>
    </citation>
    <scope>NUCLEOTIDE SEQUENCE [LARGE SCALE GENOMIC DNA]</scope>
    <source>
        <strain evidence="2 3">CBS 83496</strain>
    </source>
</reference>
<feature type="compositionally biased region" description="Basic and acidic residues" evidence="1">
    <location>
        <begin position="1"/>
        <end position="11"/>
    </location>
</feature>
<dbReference type="Proteomes" id="UP000054466">
    <property type="component" value="Unassembled WGS sequence"/>
</dbReference>
<evidence type="ECO:0000256" key="1">
    <source>
        <dbReference type="SAM" id="MobiDB-lite"/>
    </source>
</evidence>